<dbReference type="InterPro" id="IPR019109">
    <property type="entry name" value="MamF_MmsF"/>
</dbReference>
<feature type="transmembrane region" description="Helical" evidence="5">
    <location>
        <begin position="75"/>
        <end position="96"/>
    </location>
</feature>
<dbReference type="RefSeq" id="WP_343186013.1">
    <property type="nucleotide sequence ID" value="NZ_JBCITM010000008.1"/>
</dbReference>
<dbReference type="EMBL" id="JBCITM010000008">
    <property type="protein sequence ID" value="MEN1760694.1"/>
    <property type="molecule type" value="Genomic_DNA"/>
</dbReference>
<evidence type="ECO:0000256" key="2">
    <source>
        <dbReference type="ARBA" id="ARBA00022692"/>
    </source>
</evidence>
<dbReference type="PANTHER" id="PTHR36460:SF1">
    <property type="entry name" value="UPF0132 DOMAIN PROTEIN (AFU_ORTHOLOGUE AFUA_3G10255)"/>
    <property type="match status" value="1"/>
</dbReference>
<gene>
    <name evidence="6" type="ORF">AAIG11_09430</name>
</gene>
<feature type="transmembrane region" description="Helical" evidence="5">
    <location>
        <begin position="48"/>
        <end position="69"/>
    </location>
</feature>
<proteinExistence type="predicted"/>
<keyword evidence="2 5" id="KW-0812">Transmembrane</keyword>
<evidence type="ECO:0000256" key="5">
    <source>
        <dbReference type="SAM" id="Phobius"/>
    </source>
</evidence>
<accession>A0ABU9VUD5</accession>
<protein>
    <submittedName>
        <fullName evidence="6">DUF4870 domain-containing protein</fullName>
    </submittedName>
</protein>
<evidence type="ECO:0000313" key="7">
    <source>
        <dbReference type="Proteomes" id="UP001407405"/>
    </source>
</evidence>
<dbReference type="Proteomes" id="UP001407405">
    <property type="component" value="Unassembled WGS sequence"/>
</dbReference>
<reference evidence="6 7" key="1">
    <citation type="submission" date="2024-04" db="EMBL/GenBank/DDBJ databases">
        <title>Genome sequencing and metabolic network reconstruction of aminoacids and betaine degradation by Anoxynatronum sibiricum.</title>
        <authorList>
            <person name="Detkova E.N."/>
            <person name="Boltjanskaja Y.V."/>
            <person name="Mardanov A.V."/>
            <person name="Kevbrin V."/>
        </authorList>
    </citation>
    <scope>NUCLEOTIDE SEQUENCE [LARGE SCALE GENOMIC DNA]</scope>
    <source>
        <strain evidence="6 7">Z-7981</strain>
    </source>
</reference>
<sequence>MSEENKFTATTPKSSLGMDENVAALLAHVFGIVSGILFLVLEKESRFVKFHAMQAILLTIVSMVVYTVLGLIPVIGWIVGLFMPLVFLVAWIILLVKAYKHEWFKLPVIGDIAEKQAKV</sequence>
<evidence type="ECO:0000256" key="4">
    <source>
        <dbReference type="ARBA" id="ARBA00023136"/>
    </source>
</evidence>
<comment type="subcellular location">
    <subcellularLocation>
        <location evidence="1">Membrane</location>
        <topology evidence="1">Multi-pass membrane protein</topology>
    </subcellularLocation>
</comment>
<dbReference type="Pfam" id="PF09685">
    <property type="entry name" value="MamF_MmsF"/>
    <property type="match status" value="1"/>
</dbReference>
<organism evidence="6 7">
    <name type="scientific">Anoxynatronum sibiricum</name>
    <dbReference type="NCBI Taxonomy" id="210623"/>
    <lineage>
        <taxon>Bacteria</taxon>
        <taxon>Bacillati</taxon>
        <taxon>Bacillota</taxon>
        <taxon>Clostridia</taxon>
        <taxon>Eubacteriales</taxon>
        <taxon>Clostridiaceae</taxon>
        <taxon>Anoxynatronum</taxon>
    </lineage>
</organism>
<feature type="transmembrane region" description="Helical" evidence="5">
    <location>
        <begin position="22"/>
        <end position="41"/>
    </location>
</feature>
<name>A0ABU9VUD5_9CLOT</name>
<keyword evidence="4 5" id="KW-0472">Membrane</keyword>
<evidence type="ECO:0000313" key="6">
    <source>
        <dbReference type="EMBL" id="MEN1760694.1"/>
    </source>
</evidence>
<comment type="caution">
    <text evidence="6">The sequence shown here is derived from an EMBL/GenBank/DDBJ whole genome shotgun (WGS) entry which is preliminary data.</text>
</comment>
<evidence type="ECO:0000256" key="3">
    <source>
        <dbReference type="ARBA" id="ARBA00022989"/>
    </source>
</evidence>
<keyword evidence="3 5" id="KW-1133">Transmembrane helix</keyword>
<dbReference type="PANTHER" id="PTHR36460">
    <property type="entry name" value="UPF0132 DOMAIN PROTEIN (AFU_ORTHOLOGUE AFUA_3G10255)"/>
    <property type="match status" value="1"/>
</dbReference>
<keyword evidence="7" id="KW-1185">Reference proteome</keyword>
<evidence type="ECO:0000256" key="1">
    <source>
        <dbReference type="ARBA" id="ARBA00004141"/>
    </source>
</evidence>